<dbReference type="AlphaFoldDB" id="A0A095ZA33"/>
<accession>A0A095ZA33</accession>
<reference evidence="6 7" key="1">
    <citation type="submission" date="2014-07" db="EMBL/GenBank/DDBJ databases">
        <authorList>
            <person name="McCorrison J."/>
            <person name="Sanka R."/>
            <person name="Torralba M."/>
            <person name="Gillis M."/>
            <person name="Haft D.H."/>
            <person name="Methe B."/>
            <person name="Sutton G."/>
            <person name="Nelson K.E."/>
        </authorList>
    </citation>
    <scope>NUCLEOTIDE SEQUENCE [LARGE SCALE GENOMIC DNA]</scope>
    <source>
        <strain evidence="6 7">DNF00450</strain>
    </source>
</reference>
<dbReference type="Proteomes" id="UP000029548">
    <property type="component" value="Unassembled WGS sequence"/>
</dbReference>
<dbReference type="Gene3D" id="1.10.150.20">
    <property type="entry name" value="5' to 3' exonuclease, C-terminal subdomain"/>
    <property type="match status" value="1"/>
</dbReference>
<comment type="caution">
    <text evidence="6">The sequence shown here is derived from an EMBL/GenBank/DDBJ whole genome shotgun (WGS) entry which is preliminary data.</text>
</comment>
<dbReference type="InterPro" id="IPR036397">
    <property type="entry name" value="RNaseH_sf"/>
</dbReference>
<dbReference type="PRINTS" id="PR00868">
    <property type="entry name" value="DNAPOLI"/>
</dbReference>
<dbReference type="GO" id="GO:0006261">
    <property type="term" value="P:DNA-templated DNA replication"/>
    <property type="evidence" value="ECO:0007669"/>
    <property type="project" value="InterPro"/>
</dbReference>
<dbReference type="Gene3D" id="3.30.420.10">
    <property type="entry name" value="Ribonuclease H-like superfamily/Ribonuclease H"/>
    <property type="match status" value="1"/>
</dbReference>
<evidence type="ECO:0000313" key="7">
    <source>
        <dbReference type="Proteomes" id="UP000029548"/>
    </source>
</evidence>
<dbReference type="PANTHER" id="PTHR10133:SF27">
    <property type="entry name" value="DNA POLYMERASE NU"/>
    <property type="match status" value="1"/>
</dbReference>
<comment type="similarity">
    <text evidence="1">Belongs to the DNA polymerase type-A family.</text>
</comment>
<gene>
    <name evidence="6" type="ORF">HMPREF1650_10835</name>
</gene>
<evidence type="ECO:0000313" key="6">
    <source>
        <dbReference type="EMBL" id="KGF15592.1"/>
    </source>
</evidence>
<dbReference type="SMART" id="SM00482">
    <property type="entry name" value="POLAc"/>
    <property type="match status" value="1"/>
</dbReference>
<dbReference type="InterPro" id="IPR043502">
    <property type="entry name" value="DNA/RNA_pol_sf"/>
</dbReference>
<organism evidence="6 7">
    <name type="scientific">Corynebacterium freneyi DNF00450</name>
    <dbReference type="NCBI Taxonomy" id="1287475"/>
    <lineage>
        <taxon>Bacteria</taxon>
        <taxon>Bacillati</taxon>
        <taxon>Actinomycetota</taxon>
        <taxon>Actinomycetes</taxon>
        <taxon>Mycobacteriales</taxon>
        <taxon>Corynebacteriaceae</taxon>
        <taxon>Corynebacterium</taxon>
    </lineage>
</organism>
<dbReference type="GO" id="GO:0003887">
    <property type="term" value="F:DNA-directed DNA polymerase activity"/>
    <property type="evidence" value="ECO:0007669"/>
    <property type="project" value="UniProtKB-EC"/>
</dbReference>
<protein>
    <recommendedName>
        <fullName evidence="2">DNA-directed DNA polymerase</fullName>
        <ecNumber evidence="2">2.7.7.7</ecNumber>
    </recommendedName>
</protein>
<dbReference type="InterPro" id="IPR002298">
    <property type="entry name" value="DNA_polymerase_A"/>
</dbReference>
<name>A0A095ZA33_9CORY</name>
<proteinExistence type="inferred from homology"/>
<dbReference type="InterPro" id="IPR001098">
    <property type="entry name" value="DNA-dir_DNA_pol_A_palm_dom"/>
</dbReference>
<evidence type="ECO:0000256" key="4">
    <source>
        <dbReference type="ARBA" id="ARBA00049244"/>
    </source>
</evidence>
<evidence type="ECO:0000256" key="1">
    <source>
        <dbReference type="ARBA" id="ARBA00007705"/>
    </source>
</evidence>
<feature type="domain" description="DNA-directed DNA polymerase family A palm" evidence="5">
    <location>
        <begin position="351"/>
        <end position="541"/>
    </location>
</feature>
<evidence type="ECO:0000256" key="2">
    <source>
        <dbReference type="ARBA" id="ARBA00012417"/>
    </source>
</evidence>
<dbReference type="SUPFAM" id="SSF56672">
    <property type="entry name" value="DNA/RNA polymerases"/>
    <property type="match status" value="1"/>
</dbReference>
<dbReference type="EC" id="2.7.7.7" evidence="2"/>
<dbReference type="GO" id="GO:0003677">
    <property type="term" value="F:DNA binding"/>
    <property type="evidence" value="ECO:0007669"/>
    <property type="project" value="InterPro"/>
</dbReference>
<dbReference type="eggNOG" id="COG0749">
    <property type="taxonomic scope" value="Bacteria"/>
</dbReference>
<dbReference type="InterPro" id="IPR012337">
    <property type="entry name" value="RNaseH-like_sf"/>
</dbReference>
<dbReference type="Pfam" id="PF00476">
    <property type="entry name" value="DNA_pol_A"/>
    <property type="match status" value="1"/>
</dbReference>
<evidence type="ECO:0000256" key="3">
    <source>
        <dbReference type="ARBA" id="ARBA00022705"/>
    </source>
</evidence>
<keyword evidence="3" id="KW-0235">DNA replication</keyword>
<evidence type="ECO:0000259" key="5">
    <source>
        <dbReference type="SMART" id="SM00482"/>
    </source>
</evidence>
<dbReference type="EMBL" id="JRNE01000074">
    <property type="protein sequence ID" value="KGF15592.1"/>
    <property type="molecule type" value="Genomic_DNA"/>
</dbReference>
<sequence length="618" mass="66554">MIVMRRRGVLYFDLETADADRLHDYGEGFVRLAAWAWDDGPVTATDDVDALVAEIDRAAVVVGHNALGFDLSALERYHGLDVDALVEADRVVDTLLVARQNDPPRAGGVDRGRYRLGELGKRLVGAGKLGADADGSALKKLADHHGGYDRIPVDDSTYRAYAAQDVELTRAVAACLRVDAYCRREMRVMRRLGGIERHGMRVAVDVARDRIAAQEVRRGAAMRRLADLTGMPLEGKAPHATAAGKTAIEAAMVACGVNPPRTPKGALATNADALATLRADHPDNAALLELVDAVGAVTGERGFAETVMKHVTSDGRVHPRVSAEQATGRISVTRPGLTTSGKRDRKALMERALLLPDDDDHVLIAADLSQIDARAMALLSGDPAYIAAFDDGKDFHSAMAEAIFGTDGWDGVGRHPRRSDAKPVTHGSSYGMGPAGLARSAGIPEDEAAALLARLDQQFPQLAAYKARVREEARQQILRTPFGRTMRIEPGREWTQAPAAMGQGTARDLMMEGVLRLPGWLADGLRLVVHDEIVVSVPRARADEAREALLDALELGGGAATLGEASIHIRADVSPPGRDWLDCYREEVPQWPEVAHEHRRLSSCTDPACVWHNTGGAP</sequence>
<dbReference type="Gene3D" id="3.30.70.370">
    <property type="match status" value="1"/>
</dbReference>
<dbReference type="GO" id="GO:0006302">
    <property type="term" value="P:double-strand break repair"/>
    <property type="evidence" value="ECO:0007669"/>
    <property type="project" value="TreeGrafter"/>
</dbReference>
<dbReference type="SUPFAM" id="SSF53098">
    <property type="entry name" value="Ribonuclease H-like"/>
    <property type="match status" value="1"/>
</dbReference>
<comment type="catalytic activity">
    <reaction evidence="4">
        <text>DNA(n) + a 2'-deoxyribonucleoside 5'-triphosphate = DNA(n+1) + diphosphate</text>
        <dbReference type="Rhea" id="RHEA:22508"/>
        <dbReference type="Rhea" id="RHEA-COMP:17339"/>
        <dbReference type="Rhea" id="RHEA-COMP:17340"/>
        <dbReference type="ChEBI" id="CHEBI:33019"/>
        <dbReference type="ChEBI" id="CHEBI:61560"/>
        <dbReference type="ChEBI" id="CHEBI:173112"/>
        <dbReference type="EC" id="2.7.7.7"/>
    </reaction>
</comment>
<dbReference type="PANTHER" id="PTHR10133">
    <property type="entry name" value="DNA POLYMERASE I"/>
    <property type="match status" value="1"/>
</dbReference>